<evidence type="ECO:0000313" key="2">
    <source>
        <dbReference type="Proteomes" id="UP000030445"/>
    </source>
</evidence>
<protein>
    <submittedName>
        <fullName evidence="1">Uncharacterized protein</fullName>
    </submittedName>
</protein>
<evidence type="ECO:0000313" key="1">
    <source>
        <dbReference type="EMBL" id="KGF98427.1"/>
    </source>
</evidence>
<dbReference type="RefSeq" id="WP_032526013.1">
    <property type="nucleotide sequence ID" value="NZ_CP138951.1"/>
</dbReference>
<name>A0A0A2A944_PROMR</name>
<dbReference type="eggNOG" id="ENOG50307YA">
    <property type="taxonomic scope" value="Bacteria"/>
</dbReference>
<dbReference type="AlphaFoldDB" id="A0A0A2A944"/>
<dbReference type="OrthoDB" id="541664at2"/>
<proteinExistence type="predicted"/>
<sequence length="67" mass="7889">MKLALSLFALFALFTFDDKSYSLTNYQITKICKKEKRPSTCKNNLLEKKYNLQKGNQIEIPVIPYKR</sequence>
<organism evidence="1 2">
    <name type="scientific">Prochlorococcus marinus str. MIT 9302</name>
    <dbReference type="NCBI Taxonomy" id="74545"/>
    <lineage>
        <taxon>Bacteria</taxon>
        <taxon>Bacillati</taxon>
        <taxon>Cyanobacteriota</taxon>
        <taxon>Cyanophyceae</taxon>
        <taxon>Synechococcales</taxon>
        <taxon>Prochlorococcaceae</taxon>
        <taxon>Prochlorococcus</taxon>
    </lineage>
</organism>
<accession>A0A0A2A944</accession>
<dbReference type="Proteomes" id="UP000030445">
    <property type="component" value="Unassembled WGS sequence"/>
</dbReference>
<comment type="caution">
    <text evidence="1">The sequence shown here is derived from an EMBL/GenBank/DDBJ whole genome shotgun (WGS) entry which is preliminary data.</text>
</comment>
<dbReference type="EMBL" id="JNAM01000005">
    <property type="protein sequence ID" value="KGF98427.1"/>
    <property type="molecule type" value="Genomic_DNA"/>
</dbReference>
<reference evidence="2" key="1">
    <citation type="journal article" date="2014" name="Sci. Data">
        <title>Genomes of diverse isolates of the marine cyanobacterium Prochlorococcus.</title>
        <authorList>
            <person name="Biller S."/>
            <person name="Berube P."/>
            <person name="Thompson J."/>
            <person name="Kelly L."/>
            <person name="Roggensack S."/>
            <person name="Awad L."/>
            <person name="Roache-Johnson K."/>
            <person name="Ding H."/>
            <person name="Giovannoni S.J."/>
            <person name="Moore L.R."/>
            <person name="Chisholm S.W."/>
        </authorList>
    </citation>
    <scope>NUCLEOTIDE SEQUENCE [LARGE SCALE GENOMIC DNA]</scope>
    <source>
        <strain evidence="2">MIT 9302</strain>
    </source>
</reference>
<gene>
    <name evidence="1" type="ORF">EU96_0390</name>
</gene>